<name>L8WHL1_THACA</name>
<feature type="transmembrane region" description="Helical" evidence="2">
    <location>
        <begin position="134"/>
        <end position="156"/>
    </location>
</feature>
<evidence type="ECO:0000256" key="2">
    <source>
        <dbReference type="SAM" id="Phobius"/>
    </source>
</evidence>
<dbReference type="AlphaFoldDB" id="L8WHL1"/>
<evidence type="ECO:0000313" key="3">
    <source>
        <dbReference type="EMBL" id="ELU37706.1"/>
    </source>
</evidence>
<gene>
    <name evidence="3" type="ORF">AG1IA_08258</name>
</gene>
<sequence>MCQESIRFRQYDITILLMDYIGMKVVFSTHTIRSRRSCSASCPHSTKSLDNTQALSCTGARPIRLPIRLVRKVVLRGRRPTKPVNPVPPDELQRAAAPVSKEQTTKLGSTDAEWTVPGPVDGFVDHSDFATTTFSFWLGVGDLYFVLVFGVGIGVLSGRSGHSFITLAGDLKPFVLLITNVHLVAAVSKYSEKNFETCYRPNFSRGIP</sequence>
<accession>L8WHL1</accession>
<organism evidence="3 4">
    <name type="scientific">Thanatephorus cucumeris (strain AG1-IA)</name>
    <name type="common">Rice sheath blight fungus</name>
    <name type="synonym">Rhizoctonia solani</name>
    <dbReference type="NCBI Taxonomy" id="983506"/>
    <lineage>
        <taxon>Eukaryota</taxon>
        <taxon>Fungi</taxon>
        <taxon>Dikarya</taxon>
        <taxon>Basidiomycota</taxon>
        <taxon>Agaricomycotina</taxon>
        <taxon>Agaricomycetes</taxon>
        <taxon>Cantharellales</taxon>
        <taxon>Ceratobasidiaceae</taxon>
        <taxon>Rhizoctonia</taxon>
        <taxon>Rhizoctonia solani AG-1</taxon>
    </lineage>
</organism>
<protein>
    <submittedName>
        <fullName evidence="3">Uncharacterized protein</fullName>
    </submittedName>
</protein>
<evidence type="ECO:0000313" key="4">
    <source>
        <dbReference type="Proteomes" id="UP000011668"/>
    </source>
</evidence>
<keyword evidence="2" id="KW-0812">Transmembrane</keyword>
<dbReference type="HOGENOM" id="CLU_1321687_0_0_1"/>
<dbReference type="OrthoDB" id="10323146at2759"/>
<proteinExistence type="predicted"/>
<feature type="region of interest" description="Disordered" evidence="1">
    <location>
        <begin position="80"/>
        <end position="100"/>
    </location>
</feature>
<dbReference type="Proteomes" id="UP000011668">
    <property type="component" value="Unassembled WGS sequence"/>
</dbReference>
<evidence type="ECO:0000256" key="1">
    <source>
        <dbReference type="SAM" id="MobiDB-lite"/>
    </source>
</evidence>
<reference evidence="3 4" key="1">
    <citation type="journal article" date="2013" name="Nat. Commun.">
        <title>The evolution and pathogenic mechanisms of the rice sheath blight pathogen.</title>
        <authorList>
            <person name="Zheng A."/>
            <person name="Lin R."/>
            <person name="Xu L."/>
            <person name="Qin P."/>
            <person name="Tang C."/>
            <person name="Ai P."/>
            <person name="Zhang D."/>
            <person name="Liu Y."/>
            <person name="Sun Z."/>
            <person name="Feng H."/>
            <person name="Wang Y."/>
            <person name="Chen Y."/>
            <person name="Liang X."/>
            <person name="Fu R."/>
            <person name="Li Q."/>
            <person name="Zhang J."/>
            <person name="Yu X."/>
            <person name="Xie Z."/>
            <person name="Ding L."/>
            <person name="Guan P."/>
            <person name="Tang J."/>
            <person name="Liang Y."/>
            <person name="Wang S."/>
            <person name="Deng Q."/>
            <person name="Li S."/>
            <person name="Zhu J."/>
            <person name="Wang L."/>
            <person name="Liu H."/>
            <person name="Li P."/>
        </authorList>
    </citation>
    <scope>NUCLEOTIDE SEQUENCE [LARGE SCALE GENOMIC DNA]</scope>
    <source>
        <strain evidence="4">AG-1 IA</strain>
    </source>
</reference>
<keyword evidence="2" id="KW-0472">Membrane</keyword>
<keyword evidence="4" id="KW-1185">Reference proteome</keyword>
<keyword evidence="2" id="KW-1133">Transmembrane helix</keyword>
<comment type="caution">
    <text evidence="3">The sequence shown here is derived from an EMBL/GenBank/DDBJ whole genome shotgun (WGS) entry which is preliminary data.</text>
</comment>
<dbReference type="EMBL" id="AFRT01002490">
    <property type="protein sequence ID" value="ELU37706.1"/>
    <property type="molecule type" value="Genomic_DNA"/>
</dbReference>